<dbReference type="InterPro" id="IPR003690">
    <property type="entry name" value="MTERF"/>
</dbReference>
<protein>
    <submittedName>
        <fullName evidence="5">Uncharacterized protein</fullName>
    </submittedName>
</protein>
<keyword evidence="6" id="KW-1185">Reference proteome</keyword>
<feature type="non-terminal residue" evidence="5">
    <location>
        <position position="1"/>
    </location>
</feature>
<keyword evidence="2" id="KW-0804">Transcription</keyword>
<evidence type="ECO:0000256" key="3">
    <source>
        <dbReference type="ARBA" id="ARBA00022946"/>
    </source>
</evidence>
<evidence type="ECO:0000256" key="1">
    <source>
        <dbReference type="ARBA" id="ARBA00007692"/>
    </source>
</evidence>
<dbReference type="PANTHER" id="PTHR13068">
    <property type="entry name" value="CGI-12 PROTEIN-RELATED"/>
    <property type="match status" value="1"/>
</dbReference>
<dbReference type="Proteomes" id="UP000324897">
    <property type="component" value="Chromosome 3"/>
</dbReference>
<proteinExistence type="inferred from homology"/>
<keyword evidence="3" id="KW-0809">Transit peptide</keyword>
<dbReference type="InterPro" id="IPR038538">
    <property type="entry name" value="MTERF_sf"/>
</dbReference>
<evidence type="ECO:0000256" key="4">
    <source>
        <dbReference type="SAM" id="MobiDB-lite"/>
    </source>
</evidence>
<dbReference type="AlphaFoldDB" id="A0A5J9TKW9"/>
<comment type="similarity">
    <text evidence="1">Belongs to the mTERF family.</text>
</comment>
<accession>A0A5J9TKW9</accession>
<feature type="region of interest" description="Disordered" evidence="4">
    <location>
        <begin position="143"/>
        <end position="169"/>
    </location>
</feature>
<dbReference type="GO" id="GO:0006353">
    <property type="term" value="P:DNA-templated transcription termination"/>
    <property type="evidence" value="ECO:0007669"/>
    <property type="project" value="UniProtKB-KW"/>
</dbReference>
<name>A0A5J9TKW9_9POAL</name>
<dbReference type="EMBL" id="RWGY01000039">
    <property type="protein sequence ID" value="TVU11980.1"/>
    <property type="molecule type" value="Genomic_DNA"/>
</dbReference>
<sequence>MLHLQKHLGGPFRHQWLLSFNRFATTAASTASPDPAPFAIEDYLVATCGLSRDKAVKASKQLSHLKSPSKPDAVLAFLSGLGLPPSDIATTVARQPSLLCSKVEKTPHSARHCSSGPWHLYLSYRPMMDPAFSLPDLANTLPDPANASTLQPPCPRWGIQRPNQPHDDRAGSIRAATLATAWRRSCHVAAT</sequence>
<comment type="caution">
    <text evidence="5">The sequence shown here is derived from an EMBL/GenBank/DDBJ whole genome shotgun (WGS) entry which is preliminary data.</text>
</comment>
<evidence type="ECO:0000313" key="5">
    <source>
        <dbReference type="EMBL" id="TVU11980.1"/>
    </source>
</evidence>
<organism evidence="5 6">
    <name type="scientific">Eragrostis curvula</name>
    <name type="common">weeping love grass</name>
    <dbReference type="NCBI Taxonomy" id="38414"/>
    <lineage>
        <taxon>Eukaryota</taxon>
        <taxon>Viridiplantae</taxon>
        <taxon>Streptophyta</taxon>
        <taxon>Embryophyta</taxon>
        <taxon>Tracheophyta</taxon>
        <taxon>Spermatophyta</taxon>
        <taxon>Magnoliopsida</taxon>
        <taxon>Liliopsida</taxon>
        <taxon>Poales</taxon>
        <taxon>Poaceae</taxon>
        <taxon>PACMAD clade</taxon>
        <taxon>Chloridoideae</taxon>
        <taxon>Eragrostideae</taxon>
        <taxon>Eragrostidinae</taxon>
        <taxon>Eragrostis</taxon>
    </lineage>
</organism>
<dbReference type="OrthoDB" id="693830at2759"/>
<evidence type="ECO:0000313" key="6">
    <source>
        <dbReference type="Proteomes" id="UP000324897"/>
    </source>
</evidence>
<keyword evidence="2" id="KW-0805">Transcription regulation</keyword>
<dbReference type="GO" id="GO:0003676">
    <property type="term" value="F:nucleic acid binding"/>
    <property type="evidence" value="ECO:0007669"/>
    <property type="project" value="InterPro"/>
</dbReference>
<reference evidence="5 6" key="1">
    <citation type="journal article" date="2019" name="Sci. Rep.">
        <title>A high-quality genome of Eragrostis curvula grass provides insights into Poaceae evolution and supports new strategies to enhance forage quality.</title>
        <authorList>
            <person name="Carballo J."/>
            <person name="Santos B.A.C.M."/>
            <person name="Zappacosta D."/>
            <person name="Garbus I."/>
            <person name="Selva J.P."/>
            <person name="Gallo C.A."/>
            <person name="Diaz A."/>
            <person name="Albertini E."/>
            <person name="Caccamo M."/>
            <person name="Echenique V."/>
        </authorList>
    </citation>
    <scope>NUCLEOTIDE SEQUENCE [LARGE SCALE GENOMIC DNA]</scope>
    <source>
        <strain evidence="6">cv. Victoria</strain>
        <tissue evidence="5">Leaf</tissue>
    </source>
</reference>
<keyword evidence="2" id="KW-0806">Transcription termination</keyword>
<evidence type="ECO:0000256" key="2">
    <source>
        <dbReference type="ARBA" id="ARBA00022472"/>
    </source>
</evidence>
<dbReference type="Gene3D" id="1.25.70.10">
    <property type="entry name" value="Transcription termination factor 3, mitochondrial"/>
    <property type="match status" value="1"/>
</dbReference>
<dbReference type="Gramene" id="TVU11980">
    <property type="protein sequence ID" value="TVU11980"/>
    <property type="gene ID" value="EJB05_45592"/>
</dbReference>
<dbReference type="PANTHER" id="PTHR13068:SF236">
    <property type="entry name" value="OS02G0749800 PROTEIN"/>
    <property type="match status" value="1"/>
</dbReference>
<gene>
    <name evidence="5" type="ORF">EJB05_45592</name>
</gene>